<feature type="domain" description="FCP1 homology" evidence="2">
    <location>
        <begin position="315"/>
        <end position="493"/>
    </location>
</feature>
<dbReference type="InterPro" id="IPR036412">
    <property type="entry name" value="HAD-like_sf"/>
</dbReference>
<dbReference type="RefSeq" id="XP_024669895.1">
    <property type="nucleotide sequence ID" value="XM_024813521.1"/>
</dbReference>
<keyword evidence="4" id="KW-1185">Reference proteome</keyword>
<dbReference type="PANTHER" id="PTHR12210">
    <property type="entry name" value="DULLARD PROTEIN PHOSPHATASE"/>
    <property type="match status" value="1"/>
</dbReference>
<dbReference type="InterPro" id="IPR050365">
    <property type="entry name" value="TIM50"/>
</dbReference>
<dbReference type="CDD" id="cd07521">
    <property type="entry name" value="HAD_FCP1-like"/>
    <property type="match status" value="1"/>
</dbReference>
<evidence type="ECO:0000256" key="1">
    <source>
        <dbReference type="SAM" id="MobiDB-lite"/>
    </source>
</evidence>
<proteinExistence type="predicted"/>
<name>A0A2I2F5I9_ASPCN</name>
<sequence>MNSLNLLSSRVIGQSSNPSRNRQRSRSQDETPPSSSAADLANLRSYSGNDFPAAFSREKSGVDDDPGDEHATDSPFDEKTPLVRGLHKDGSLATRSSYGLVTRRFFDAIAETIKFILSTLAAPGIYVAQLFRDDDGYYTPMAPVRKLRRSLFGPPTNGTGPSSRGAKAGGRRRPGSARKLKGHASRDSIVSSTSESEGDHRRGIQGLTSSKHRPSKSKPSNTEQVSEENTPRRSIRIKLHNEEALKQQRQRRTQSADLGRASHSRQGSLDPDSLKSPTSSASVHRVTRYPHASPVPPRPLIPPRIPSYRAASRTTPAPQKTLVLDLDETLIHSLAKGGRMSSGHMVEVKLAAPMTTALTPGAPPTTLGPQHPILYYVHKRPHCDDFLRKICKWYKLVVFTASVQEYADPVIDWLEQERKYFHARYYRQHCTFRNGAYIKDLSSVEPDLSKVMILDNSPMSYIFHEDNAIPIEGWISDPTDNGLLHIIPMLEALQHVTDVRAFLALRRGEAES</sequence>
<dbReference type="InterPro" id="IPR011948">
    <property type="entry name" value="Dullard_phosphatase"/>
</dbReference>
<feature type="compositionally biased region" description="Basic and acidic residues" evidence="1">
    <location>
        <begin position="56"/>
        <end position="83"/>
    </location>
</feature>
<dbReference type="Pfam" id="PF03031">
    <property type="entry name" value="NIF"/>
    <property type="match status" value="1"/>
</dbReference>
<feature type="region of interest" description="Disordered" evidence="1">
    <location>
        <begin position="1"/>
        <end position="83"/>
    </location>
</feature>
<dbReference type="EMBL" id="KZ559157">
    <property type="protein sequence ID" value="PLB35883.1"/>
    <property type="molecule type" value="Genomic_DNA"/>
</dbReference>
<gene>
    <name evidence="3" type="ORF">BDW47DRAFT_109680</name>
</gene>
<dbReference type="FunFam" id="3.40.50.1000:FF:000089">
    <property type="entry name" value="NIF domain protein"/>
    <property type="match status" value="1"/>
</dbReference>
<accession>A0A2I2F5I9</accession>
<dbReference type="AlphaFoldDB" id="A0A2I2F5I9"/>
<feature type="compositionally biased region" description="Polar residues" evidence="1">
    <location>
        <begin position="1"/>
        <end position="13"/>
    </location>
</feature>
<dbReference type="InterPro" id="IPR023214">
    <property type="entry name" value="HAD_sf"/>
</dbReference>
<feature type="compositionally biased region" description="Pro residues" evidence="1">
    <location>
        <begin position="293"/>
        <end position="303"/>
    </location>
</feature>
<feature type="region of interest" description="Disordered" evidence="1">
    <location>
        <begin position="148"/>
        <end position="303"/>
    </location>
</feature>
<evidence type="ECO:0000313" key="3">
    <source>
        <dbReference type="EMBL" id="PLB35883.1"/>
    </source>
</evidence>
<reference evidence="3 4" key="1">
    <citation type="submission" date="2017-12" db="EMBL/GenBank/DDBJ databases">
        <authorList>
            <consortium name="DOE Joint Genome Institute"/>
            <person name="Haridas S."/>
            <person name="Kjaerbolling I."/>
            <person name="Vesth T.C."/>
            <person name="Frisvad J.C."/>
            <person name="Nybo J.L."/>
            <person name="Theobald S."/>
            <person name="Kuo A."/>
            <person name="Bowyer P."/>
            <person name="Matsuda Y."/>
            <person name="Mondo S."/>
            <person name="Lyhne E.K."/>
            <person name="Kogle M.E."/>
            <person name="Clum A."/>
            <person name="Lipzen A."/>
            <person name="Salamov A."/>
            <person name="Ngan C.Y."/>
            <person name="Daum C."/>
            <person name="Chiniquy J."/>
            <person name="Barry K."/>
            <person name="LaButti K."/>
            <person name="Simmons B.A."/>
            <person name="Magnuson J.K."/>
            <person name="Mortensen U.H."/>
            <person name="Larsen T.O."/>
            <person name="Grigoriev I.V."/>
            <person name="Baker S.E."/>
            <person name="Andersen M.R."/>
            <person name="Nordberg H.P."/>
            <person name="Cantor M.N."/>
            <person name="Hua S.X."/>
        </authorList>
    </citation>
    <scope>NUCLEOTIDE SEQUENCE [LARGE SCALE GENOMIC DNA]</scope>
    <source>
        <strain evidence="3 4">CBS 102.13</strain>
    </source>
</reference>
<dbReference type="InterPro" id="IPR004274">
    <property type="entry name" value="FCP1_dom"/>
</dbReference>
<evidence type="ECO:0000259" key="2">
    <source>
        <dbReference type="PROSITE" id="PS50969"/>
    </source>
</evidence>
<dbReference type="STRING" id="41067.A0A2I2F5I9"/>
<dbReference type="SUPFAM" id="SSF56784">
    <property type="entry name" value="HAD-like"/>
    <property type="match status" value="1"/>
</dbReference>
<dbReference type="Gene3D" id="3.40.50.1000">
    <property type="entry name" value="HAD superfamily/HAD-like"/>
    <property type="match status" value="1"/>
</dbReference>
<dbReference type="Proteomes" id="UP000234585">
    <property type="component" value="Unassembled WGS sequence"/>
</dbReference>
<dbReference type="PROSITE" id="PS50969">
    <property type="entry name" value="FCP1"/>
    <property type="match status" value="1"/>
</dbReference>
<dbReference type="GeneID" id="36520681"/>
<dbReference type="NCBIfam" id="TIGR02251">
    <property type="entry name" value="HIF-SF_euk"/>
    <property type="match status" value="1"/>
</dbReference>
<evidence type="ECO:0000313" key="4">
    <source>
        <dbReference type="Proteomes" id="UP000234585"/>
    </source>
</evidence>
<protein>
    <submittedName>
        <fullName evidence="3">NIF domain protein</fullName>
    </submittedName>
</protein>
<organism evidence="3 4">
    <name type="scientific">Aspergillus candidus</name>
    <dbReference type="NCBI Taxonomy" id="41067"/>
    <lineage>
        <taxon>Eukaryota</taxon>
        <taxon>Fungi</taxon>
        <taxon>Dikarya</taxon>
        <taxon>Ascomycota</taxon>
        <taxon>Pezizomycotina</taxon>
        <taxon>Eurotiomycetes</taxon>
        <taxon>Eurotiomycetidae</taxon>
        <taxon>Eurotiales</taxon>
        <taxon>Aspergillaceae</taxon>
        <taxon>Aspergillus</taxon>
        <taxon>Aspergillus subgen. Circumdati</taxon>
    </lineage>
</organism>
<dbReference type="SMART" id="SM00577">
    <property type="entry name" value="CPDc"/>
    <property type="match status" value="1"/>
</dbReference>
<dbReference type="GO" id="GO:0016791">
    <property type="term" value="F:phosphatase activity"/>
    <property type="evidence" value="ECO:0007669"/>
    <property type="project" value="InterPro"/>
</dbReference>
<feature type="compositionally biased region" description="Basic residues" evidence="1">
    <location>
        <begin position="169"/>
        <end position="183"/>
    </location>
</feature>
<dbReference type="OrthoDB" id="277011at2759"/>